<dbReference type="OrthoDB" id="3270670at2759"/>
<protein>
    <submittedName>
        <fullName evidence="2">Uncharacterized protein</fullName>
    </submittedName>
</protein>
<reference evidence="2 3" key="1">
    <citation type="journal article" date="2020" name="ISME J.">
        <title>Uncovering the hidden diversity of litter-decomposition mechanisms in mushroom-forming fungi.</title>
        <authorList>
            <person name="Floudas D."/>
            <person name="Bentzer J."/>
            <person name="Ahren D."/>
            <person name="Johansson T."/>
            <person name="Persson P."/>
            <person name="Tunlid A."/>
        </authorList>
    </citation>
    <scope>NUCLEOTIDE SEQUENCE [LARGE SCALE GENOMIC DNA]</scope>
    <source>
        <strain evidence="2 3">CBS 175.51</strain>
    </source>
</reference>
<feature type="region of interest" description="Disordered" evidence="1">
    <location>
        <begin position="125"/>
        <end position="178"/>
    </location>
</feature>
<evidence type="ECO:0000256" key="1">
    <source>
        <dbReference type="SAM" id="MobiDB-lite"/>
    </source>
</evidence>
<name>A0A8H5B287_9AGAR</name>
<evidence type="ECO:0000313" key="2">
    <source>
        <dbReference type="EMBL" id="KAF5314693.1"/>
    </source>
</evidence>
<dbReference type="EMBL" id="JAACJK010000221">
    <property type="protein sequence ID" value="KAF5314693.1"/>
    <property type="molecule type" value="Genomic_DNA"/>
</dbReference>
<accession>A0A8H5B287</accession>
<organism evidence="2 3">
    <name type="scientific">Ephemerocybe angulata</name>
    <dbReference type="NCBI Taxonomy" id="980116"/>
    <lineage>
        <taxon>Eukaryota</taxon>
        <taxon>Fungi</taxon>
        <taxon>Dikarya</taxon>
        <taxon>Basidiomycota</taxon>
        <taxon>Agaricomycotina</taxon>
        <taxon>Agaricomycetes</taxon>
        <taxon>Agaricomycetidae</taxon>
        <taxon>Agaricales</taxon>
        <taxon>Agaricineae</taxon>
        <taxon>Psathyrellaceae</taxon>
        <taxon>Ephemerocybe</taxon>
    </lineage>
</organism>
<feature type="compositionally biased region" description="Low complexity" evidence="1">
    <location>
        <begin position="125"/>
        <end position="138"/>
    </location>
</feature>
<gene>
    <name evidence="2" type="ORF">D9611_007001</name>
</gene>
<dbReference type="AlphaFoldDB" id="A0A8H5B287"/>
<feature type="region of interest" description="Disordered" evidence="1">
    <location>
        <begin position="60"/>
        <end position="91"/>
    </location>
</feature>
<keyword evidence="3" id="KW-1185">Reference proteome</keyword>
<dbReference type="Proteomes" id="UP000541558">
    <property type="component" value="Unassembled WGS sequence"/>
</dbReference>
<evidence type="ECO:0000313" key="3">
    <source>
        <dbReference type="Proteomes" id="UP000541558"/>
    </source>
</evidence>
<comment type="caution">
    <text evidence="2">The sequence shown here is derived from an EMBL/GenBank/DDBJ whole genome shotgun (WGS) entry which is preliminary data.</text>
</comment>
<proteinExistence type="predicted"/>
<sequence length="276" mass="30521">MTRRGTSFWRMYMQVLWLHLHCPRRCLYLMSIMKTPFTPSQPTSSFIRHTTFRVVVLGATGGRPTTLPPDRTQTGTLGMHKRRPSILGQGSLSPPQALSLGLITNCIPLVSSQVYLRQTEKHGYQYSHPGSGHSSSYSTAHRDGYPDVQQSRGYSPDRQSNPPRPRTESPSAEELASHQMSRNLTIDNSELYASQGQSNSGFYTGVAHGVEDASANLAQHRRWSFPAAEASAPGHLMMSGPHIVLTGNGTSLSHMHGARMVVPSQSNEPYLVHQMR</sequence>
<feature type="compositionally biased region" description="Polar residues" evidence="1">
    <location>
        <begin position="148"/>
        <end position="161"/>
    </location>
</feature>